<dbReference type="CDD" id="cd01949">
    <property type="entry name" value="GGDEF"/>
    <property type="match status" value="1"/>
</dbReference>
<dbReference type="EMBL" id="PTJA01000017">
    <property type="protein sequence ID" value="PPK76782.1"/>
    <property type="molecule type" value="Genomic_DNA"/>
</dbReference>
<dbReference type="RefSeq" id="WP_104439399.1">
    <property type="nucleotide sequence ID" value="NZ_PTJA01000017.1"/>
</dbReference>
<dbReference type="GO" id="GO:0052621">
    <property type="term" value="F:diguanylate cyclase activity"/>
    <property type="evidence" value="ECO:0007669"/>
    <property type="project" value="TreeGrafter"/>
</dbReference>
<dbReference type="InterPro" id="IPR000160">
    <property type="entry name" value="GGDEF_dom"/>
</dbReference>
<name>A0A2S6HH31_9FIRM</name>
<dbReference type="Pfam" id="PF00990">
    <property type="entry name" value="GGDEF"/>
    <property type="match status" value="1"/>
</dbReference>
<feature type="domain" description="GGDEF" evidence="2">
    <location>
        <begin position="249"/>
        <end position="378"/>
    </location>
</feature>
<sequence>MAAEPNETAQVNEIQKEYTRIDKDWLSLHYKISIGMVLFALAVECIMGLILVNTDMLNTTVPKFVFKFILVPSGVNGLCAVIDHMVVKSEKISQTAKIYTVSIINTVICFSLFTAHSAFTVTYYVFVTAIILTTVYASYLVTLSTSVSGLALLVISELFITWDVDKPTIFQSTLRLGNFLIALFIMFSVSMICMVVIHYEKRKNRASIRIEEERITLTKRLKMDELTGIYNRKALHDAMRDLEDCNPQDNYIFGITDIDKFKNINDSWGHQTGDKCLIAFAQLLKSNCIKANVYRYGGDEFCIIFHHTDINEAYETAVLIQDQLKKVEFKEYPELQMTASFGLAQYGSGMNAARLFMSADQALYQAKITRDAIRIHEKEI</sequence>
<dbReference type="OrthoDB" id="1409500at2"/>
<dbReference type="SUPFAM" id="SSF55073">
    <property type="entry name" value="Nucleotide cyclase"/>
    <property type="match status" value="1"/>
</dbReference>
<dbReference type="NCBIfam" id="TIGR00254">
    <property type="entry name" value="GGDEF"/>
    <property type="match status" value="1"/>
</dbReference>
<dbReference type="InterPro" id="IPR043128">
    <property type="entry name" value="Rev_trsase/Diguanyl_cyclase"/>
</dbReference>
<feature type="transmembrane region" description="Helical" evidence="1">
    <location>
        <begin position="98"/>
        <end position="115"/>
    </location>
</feature>
<dbReference type="InterPro" id="IPR050469">
    <property type="entry name" value="Diguanylate_Cyclase"/>
</dbReference>
<feature type="transmembrane region" description="Helical" evidence="1">
    <location>
        <begin position="64"/>
        <end position="86"/>
    </location>
</feature>
<proteinExistence type="predicted"/>
<dbReference type="PANTHER" id="PTHR45138">
    <property type="entry name" value="REGULATORY COMPONENTS OF SENSORY TRANSDUCTION SYSTEM"/>
    <property type="match status" value="1"/>
</dbReference>
<dbReference type="AlphaFoldDB" id="A0A2S6HH31"/>
<dbReference type="PANTHER" id="PTHR45138:SF9">
    <property type="entry name" value="DIGUANYLATE CYCLASE DGCM-RELATED"/>
    <property type="match status" value="1"/>
</dbReference>
<keyword evidence="1" id="KW-0812">Transmembrane</keyword>
<evidence type="ECO:0000313" key="3">
    <source>
        <dbReference type="EMBL" id="PPK76782.1"/>
    </source>
</evidence>
<accession>A0A2S6HH31</accession>
<evidence type="ECO:0000259" key="2">
    <source>
        <dbReference type="PROSITE" id="PS50887"/>
    </source>
</evidence>
<evidence type="ECO:0000256" key="1">
    <source>
        <dbReference type="SAM" id="Phobius"/>
    </source>
</evidence>
<keyword evidence="1" id="KW-1133">Transmembrane helix</keyword>
<feature type="transmembrane region" description="Helical" evidence="1">
    <location>
        <begin position="176"/>
        <end position="199"/>
    </location>
</feature>
<gene>
    <name evidence="3" type="ORF">BXY41_1179</name>
</gene>
<feature type="transmembrane region" description="Helical" evidence="1">
    <location>
        <begin position="147"/>
        <end position="164"/>
    </location>
</feature>
<dbReference type="Gene3D" id="3.30.70.270">
    <property type="match status" value="1"/>
</dbReference>
<comment type="caution">
    <text evidence="3">The sequence shown here is derived from an EMBL/GenBank/DDBJ whole genome shotgun (WGS) entry which is preliminary data.</text>
</comment>
<protein>
    <submittedName>
        <fullName evidence="3">Diguanylate cyclase</fullName>
    </submittedName>
</protein>
<reference evidence="3 4" key="1">
    <citation type="submission" date="2018-02" db="EMBL/GenBank/DDBJ databases">
        <title>Genomic Encyclopedia of Archaeal and Bacterial Type Strains, Phase II (KMG-II): from individual species to whole genera.</title>
        <authorList>
            <person name="Goeker M."/>
        </authorList>
    </citation>
    <scope>NUCLEOTIDE SEQUENCE [LARGE SCALE GENOMIC DNA]</scope>
    <source>
        <strain evidence="3 4">DSM 3808</strain>
    </source>
</reference>
<evidence type="ECO:0000313" key="4">
    <source>
        <dbReference type="Proteomes" id="UP000237749"/>
    </source>
</evidence>
<dbReference type="SMART" id="SM00267">
    <property type="entry name" value="GGDEF"/>
    <property type="match status" value="1"/>
</dbReference>
<organism evidence="3 4">
    <name type="scientific">Lacrimispora xylanisolvens</name>
    <dbReference type="NCBI Taxonomy" id="384636"/>
    <lineage>
        <taxon>Bacteria</taxon>
        <taxon>Bacillati</taxon>
        <taxon>Bacillota</taxon>
        <taxon>Clostridia</taxon>
        <taxon>Lachnospirales</taxon>
        <taxon>Lachnospiraceae</taxon>
        <taxon>Lacrimispora</taxon>
    </lineage>
</organism>
<feature type="transmembrane region" description="Helical" evidence="1">
    <location>
        <begin position="32"/>
        <end position="52"/>
    </location>
</feature>
<dbReference type="PROSITE" id="PS50887">
    <property type="entry name" value="GGDEF"/>
    <property type="match status" value="1"/>
</dbReference>
<keyword evidence="4" id="KW-1185">Reference proteome</keyword>
<keyword evidence="1" id="KW-0472">Membrane</keyword>
<dbReference type="InterPro" id="IPR029787">
    <property type="entry name" value="Nucleotide_cyclase"/>
</dbReference>
<dbReference type="Proteomes" id="UP000237749">
    <property type="component" value="Unassembled WGS sequence"/>
</dbReference>